<accession>A0AAV9GD72</accession>
<feature type="transmembrane region" description="Helical" evidence="2">
    <location>
        <begin position="222"/>
        <end position="241"/>
    </location>
</feature>
<dbReference type="EMBL" id="MU865960">
    <property type="protein sequence ID" value="KAK4446019.1"/>
    <property type="molecule type" value="Genomic_DNA"/>
</dbReference>
<dbReference type="AlphaFoldDB" id="A0AAV9GD72"/>
<feature type="transmembrane region" description="Helical" evidence="2">
    <location>
        <begin position="253"/>
        <end position="272"/>
    </location>
</feature>
<dbReference type="InterPro" id="IPR046529">
    <property type="entry name" value="DUF6594"/>
</dbReference>
<protein>
    <recommendedName>
        <fullName evidence="3">DUF6594 domain-containing protein</fullName>
    </recommendedName>
</protein>
<organism evidence="4 5">
    <name type="scientific">Podospora aff. communis PSN243</name>
    <dbReference type="NCBI Taxonomy" id="3040156"/>
    <lineage>
        <taxon>Eukaryota</taxon>
        <taxon>Fungi</taxon>
        <taxon>Dikarya</taxon>
        <taxon>Ascomycota</taxon>
        <taxon>Pezizomycotina</taxon>
        <taxon>Sordariomycetes</taxon>
        <taxon>Sordariomycetidae</taxon>
        <taxon>Sordariales</taxon>
        <taxon>Podosporaceae</taxon>
        <taxon>Podospora</taxon>
    </lineage>
</organism>
<keyword evidence="5" id="KW-1185">Reference proteome</keyword>
<keyword evidence="2" id="KW-0472">Membrane</keyword>
<feature type="region of interest" description="Disordered" evidence="1">
    <location>
        <begin position="76"/>
        <end position="95"/>
    </location>
</feature>
<evidence type="ECO:0000313" key="5">
    <source>
        <dbReference type="Proteomes" id="UP001321760"/>
    </source>
</evidence>
<comment type="caution">
    <text evidence="4">The sequence shown here is derived from an EMBL/GenBank/DDBJ whole genome shotgun (WGS) entry which is preliminary data.</text>
</comment>
<evidence type="ECO:0000256" key="1">
    <source>
        <dbReference type="SAM" id="MobiDB-lite"/>
    </source>
</evidence>
<evidence type="ECO:0000313" key="4">
    <source>
        <dbReference type="EMBL" id="KAK4446019.1"/>
    </source>
</evidence>
<feature type="domain" description="DUF6594" evidence="3">
    <location>
        <begin position="31"/>
        <end position="290"/>
    </location>
</feature>
<dbReference type="PANTHER" id="PTHR34502:SF4">
    <property type="entry name" value="DUF6594 DOMAIN-CONTAINING PROTEIN"/>
    <property type="match status" value="1"/>
</dbReference>
<keyword evidence="2" id="KW-0812">Transmembrane</keyword>
<dbReference type="PANTHER" id="PTHR34502">
    <property type="entry name" value="DUF6594 DOMAIN-CONTAINING PROTEIN-RELATED"/>
    <property type="match status" value="1"/>
</dbReference>
<reference evidence="4" key="2">
    <citation type="submission" date="2023-05" db="EMBL/GenBank/DDBJ databases">
        <authorList>
            <consortium name="Lawrence Berkeley National Laboratory"/>
            <person name="Steindorff A."/>
            <person name="Hensen N."/>
            <person name="Bonometti L."/>
            <person name="Westerberg I."/>
            <person name="Brannstrom I.O."/>
            <person name="Guillou S."/>
            <person name="Cros-Aarteil S."/>
            <person name="Calhoun S."/>
            <person name="Haridas S."/>
            <person name="Kuo A."/>
            <person name="Mondo S."/>
            <person name="Pangilinan J."/>
            <person name="Riley R."/>
            <person name="Labutti K."/>
            <person name="Andreopoulos B."/>
            <person name="Lipzen A."/>
            <person name="Chen C."/>
            <person name="Yanf M."/>
            <person name="Daum C."/>
            <person name="Ng V."/>
            <person name="Clum A."/>
            <person name="Ohm R."/>
            <person name="Martin F."/>
            <person name="Silar P."/>
            <person name="Natvig D."/>
            <person name="Lalanne C."/>
            <person name="Gautier V."/>
            <person name="Ament-Velasquez S.L."/>
            <person name="Kruys A."/>
            <person name="Hutchinson M.I."/>
            <person name="Powell A.J."/>
            <person name="Barry K."/>
            <person name="Miller A.N."/>
            <person name="Grigoriev I.V."/>
            <person name="Debuchy R."/>
            <person name="Gladieux P."/>
            <person name="Thoren M.H."/>
            <person name="Johannesson H."/>
        </authorList>
    </citation>
    <scope>NUCLEOTIDE SEQUENCE</scope>
    <source>
        <strain evidence="4">PSN243</strain>
    </source>
</reference>
<evidence type="ECO:0000256" key="2">
    <source>
        <dbReference type="SAM" id="Phobius"/>
    </source>
</evidence>
<feature type="transmembrane region" description="Helical" evidence="2">
    <location>
        <begin position="279"/>
        <end position="297"/>
    </location>
</feature>
<proteinExistence type="predicted"/>
<sequence>MASSRRSSQSQRPTSVSTSEIEARPWQYIGYKHYSELITSTDEFFIVRRFSALNGRVILHLQHEIVKLEARLRELDDENPDPESGKNNGSFEYDEGTERAELLTEIQMKLYRYNKVVLQQTRMRKYKPAPKRDIKSLRRWHKNWHNAAIEEAEQAYLNEKNEADLFCLASSPSDKEPLRRLIDHSQVLRTLSIWRDAEKQEPQPGCEIDGVLYFSDTKIDRFVSFVIAAVGLVMLVTPVWALHALGENMTAKLVTITVFVLVCLAVVSFAMVAKPFEALGTTAAYAAVLMVFLQLGSQASP</sequence>
<reference evidence="4" key="1">
    <citation type="journal article" date="2023" name="Mol. Phylogenet. Evol.">
        <title>Genome-scale phylogeny and comparative genomics of the fungal order Sordariales.</title>
        <authorList>
            <person name="Hensen N."/>
            <person name="Bonometti L."/>
            <person name="Westerberg I."/>
            <person name="Brannstrom I.O."/>
            <person name="Guillou S."/>
            <person name="Cros-Aarteil S."/>
            <person name="Calhoun S."/>
            <person name="Haridas S."/>
            <person name="Kuo A."/>
            <person name="Mondo S."/>
            <person name="Pangilinan J."/>
            <person name="Riley R."/>
            <person name="LaButti K."/>
            <person name="Andreopoulos B."/>
            <person name="Lipzen A."/>
            <person name="Chen C."/>
            <person name="Yan M."/>
            <person name="Daum C."/>
            <person name="Ng V."/>
            <person name="Clum A."/>
            <person name="Steindorff A."/>
            <person name="Ohm R.A."/>
            <person name="Martin F."/>
            <person name="Silar P."/>
            <person name="Natvig D.O."/>
            <person name="Lalanne C."/>
            <person name="Gautier V."/>
            <person name="Ament-Velasquez S.L."/>
            <person name="Kruys A."/>
            <person name="Hutchinson M.I."/>
            <person name="Powell A.J."/>
            <person name="Barry K."/>
            <person name="Miller A.N."/>
            <person name="Grigoriev I.V."/>
            <person name="Debuchy R."/>
            <person name="Gladieux P."/>
            <person name="Hiltunen Thoren M."/>
            <person name="Johannesson H."/>
        </authorList>
    </citation>
    <scope>NUCLEOTIDE SEQUENCE</scope>
    <source>
        <strain evidence="4">PSN243</strain>
    </source>
</reference>
<dbReference type="Pfam" id="PF20237">
    <property type="entry name" value="DUF6594"/>
    <property type="match status" value="1"/>
</dbReference>
<keyword evidence="2" id="KW-1133">Transmembrane helix</keyword>
<name>A0AAV9GD72_9PEZI</name>
<gene>
    <name evidence="4" type="ORF">QBC34DRAFT_486995</name>
</gene>
<evidence type="ECO:0000259" key="3">
    <source>
        <dbReference type="Pfam" id="PF20237"/>
    </source>
</evidence>
<dbReference type="Proteomes" id="UP001321760">
    <property type="component" value="Unassembled WGS sequence"/>
</dbReference>